<proteinExistence type="predicted"/>
<dbReference type="InterPro" id="IPR011604">
    <property type="entry name" value="PDDEXK-like_dom_sf"/>
</dbReference>
<organism evidence="2 3">
    <name type="scientific">Mytilus edulis</name>
    <name type="common">Blue mussel</name>
    <dbReference type="NCBI Taxonomy" id="6550"/>
    <lineage>
        <taxon>Eukaryota</taxon>
        <taxon>Metazoa</taxon>
        <taxon>Spiralia</taxon>
        <taxon>Lophotrochozoa</taxon>
        <taxon>Mollusca</taxon>
        <taxon>Bivalvia</taxon>
        <taxon>Autobranchia</taxon>
        <taxon>Pteriomorphia</taxon>
        <taxon>Mytilida</taxon>
        <taxon>Mytiloidea</taxon>
        <taxon>Mytilidae</taxon>
        <taxon>Mytilinae</taxon>
        <taxon>Mytilus</taxon>
    </lineage>
</organism>
<evidence type="ECO:0000313" key="2">
    <source>
        <dbReference type="EMBL" id="CAG2227839.1"/>
    </source>
</evidence>
<dbReference type="Gene3D" id="3.90.320.10">
    <property type="match status" value="1"/>
</dbReference>
<dbReference type="PANTHER" id="PTHR46609">
    <property type="entry name" value="EXONUCLEASE, PHAGE-TYPE/RECB, C-TERMINAL DOMAIN-CONTAINING PROTEIN"/>
    <property type="match status" value="1"/>
</dbReference>
<gene>
    <name evidence="2" type="ORF">MEDL_40824</name>
</gene>
<comment type="caution">
    <text evidence="2">The sequence shown here is derived from an EMBL/GenBank/DDBJ whole genome shotgun (WGS) entry which is preliminary data.</text>
</comment>
<reference evidence="2" key="1">
    <citation type="submission" date="2021-03" db="EMBL/GenBank/DDBJ databases">
        <authorList>
            <person name="Bekaert M."/>
        </authorList>
    </citation>
    <scope>NUCLEOTIDE SEQUENCE</scope>
</reference>
<keyword evidence="1" id="KW-0175">Coiled coil</keyword>
<name>A0A8S3TBS4_MYTED</name>
<dbReference type="PANTHER" id="PTHR46609:SF8">
    <property type="entry name" value="YQAJ VIRAL RECOMBINASE DOMAIN-CONTAINING PROTEIN"/>
    <property type="match status" value="1"/>
</dbReference>
<dbReference type="Proteomes" id="UP000683360">
    <property type="component" value="Unassembled WGS sequence"/>
</dbReference>
<keyword evidence="3" id="KW-1185">Reference proteome</keyword>
<evidence type="ECO:0000313" key="3">
    <source>
        <dbReference type="Proteomes" id="UP000683360"/>
    </source>
</evidence>
<sequence>MSPLSPLPTHVCPGTPSPECSPLFPELCRRVQQTTTTFNSTQMQPSVPSQPFHDSVPSNTAFLPSRRTSYCNSPVKAGTEGSGQDQTVFDRIQFGWRAVHVFSIQIKLLEFIKSFDEHIIVEESVQTIFFSIVGLDKDVVEINDFDLPDFDENVLINVDFVDDDDEDDINVLDFNEENLNFEDFEDDSDLRGLKSNNGMASAMAISQSVLSITIDECPHRNEKKSIIAPFSNSTTFIDIFNQYHDFGLKNNEFTVTGKNHEISPTLTVGEVVQLFNLNLPIKLLGGVVTMKYVDRRKDNHEIFEMKDSGLVLNSSFFKFPYLGASPDGIANCDYCGDICIEIKCPYRKRDVKLDAALDKRDCLEMRDAAEEDIALTTTIQKQTFSMTFFTALILAIKNPGLLHQNHVKEHKTGDISPANIGIDCQLYVFIVKYINLCKFVPNYMEDEDESIFITWPRHNEVPGRLEKLRGMQHLWEKENPKKLTATKLRKSVSTSIRESHPELREKLADHMNHLATTADKYYVMKSTRDKALEMSNVIHQQMTGQVEKTMVKETYRYQINLEMYGWRMKFEKAKVTKNFTHKTCNKTNIEVSSIKEKVSYLETKIIFKDELEELPHSNIVTTCHEGKYTDDVREVTVRTPSKKVTVQDIHDMQYRALQGKIEIQEKQKIQMDLEKNKLELQIELLQKLVGGSSEPVTLSQALASMYKGKLTKVRTVSLFITALPLNLHVDLFGYTVG</sequence>
<protein>
    <recommendedName>
        <fullName evidence="4">YqaJ viral recombinase domain-containing protein</fullName>
    </recommendedName>
</protein>
<dbReference type="AlphaFoldDB" id="A0A8S3TBS4"/>
<evidence type="ECO:0008006" key="4">
    <source>
        <dbReference type="Google" id="ProtNLM"/>
    </source>
</evidence>
<dbReference type="EMBL" id="CAJPWZ010001978">
    <property type="protein sequence ID" value="CAG2227839.1"/>
    <property type="molecule type" value="Genomic_DNA"/>
</dbReference>
<accession>A0A8S3TBS4</accession>
<feature type="coiled-coil region" evidence="1">
    <location>
        <begin position="661"/>
        <end position="688"/>
    </location>
</feature>
<evidence type="ECO:0000256" key="1">
    <source>
        <dbReference type="SAM" id="Coils"/>
    </source>
</evidence>
<dbReference type="InterPro" id="IPR051703">
    <property type="entry name" value="NF-kappa-B_Signaling_Reg"/>
</dbReference>